<proteinExistence type="predicted"/>
<dbReference type="EMBL" id="LXQA010489868">
    <property type="protein sequence ID" value="MCI55057.1"/>
    <property type="molecule type" value="Genomic_DNA"/>
</dbReference>
<evidence type="ECO:0000313" key="2">
    <source>
        <dbReference type="Proteomes" id="UP000265520"/>
    </source>
</evidence>
<comment type="caution">
    <text evidence="1">The sequence shown here is derived from an EMBL/GenBank/DDBJ whole genome shotgun (WGS) entry which is preliminary data.</text>
</comment>
<protein>
    <submittedName>
        <fullName evidence="1">Cellular nucleic acid-binding protein</fullName>
    </submittedName>
</protein>
<accession>A0A392T3U6</accession>
<keyword evidence="2" id="KW-1185">Reference proteome</keyword>
<dbReference type="Proteomes" id="UP000265520">
    <property type="component" value="Unassembled WGS sequence"/>
</dbReference>
<evidence type="ECO:0000313" key="1">
    <source>
        <dbReference type="EMBL" id="MCI55057.1"/>
    </source>
</evidence>
<name>A0A392T3U6_9FABA</name>
<dbReference type="AlphaFoldDB" id="A0A392T3U6"/>
<reference evidence="1 2" key="1">
    <citation type="journal article" date="2018" name="Front. Plant Sci.">
        <title>Red Clover (Trifolium pratense) and Zigzag Clover (T. medium) - A Picture of Genomic Similarities and Differences.</title>
        <authorList>
            <person name="Dluhosova J."/>
            <person name="Istvanek J."/>
            <person name="Nedelnik J."/>
            <person name="Repkova J."/>
        </authorList>
    </citation>
    <scope>NUCLEOTIDE SEQUENCE [LARGE SCALE GENOMIC DNA]</scope>
    <source>
        <strain evidence="2">cv. 10/8</strain>
        <tissue evidence="1">Leaf</tissue>
    </source>
</reference>
<organism evidence="1 2">
    <name type="scientific">Trifolium medium</name>
    <dbReference type="NCBI Taxonomy" id="97028"/>
    <lineage>
        <taxon>Eukaryota</taxon>
        <taxon>Viridiplantae</taxon>
        <taxon>Streptophyta</taxon>
        <taxon>Embryophyta</taxon>
        <taxon>Tracheophyta</taxon>
        <taxon>Spermatophyta</taxon>
        <taxon>Magnoliopsida</taxon>
        <taxon>eudicotyledons</taxon>
        <taxon>Gunneridae</taxon>
        <taxon>Pentapetalae</taxon>
        <taxon>rosids</taxon>
        <taxon>fabids</taxon>
        <taxon>Fabales</taxon>
        <taxon>Fabaceae</taxon>
        <taxon>Papilionoideae</taxon>
        <taxon>50 kb inversion clade</taxon>
        <taxon>NPAAA clade</taxon>
        <taxon>Hologalegina</taxon>
        <taxon>IRL clade</taxon>
        <taxon>Trifolieae</taxon>
        <taxon>Trifolium</taxon>
    </lineage>
</organism>
<sequence length="54" mass="6122">MCCREVARSLKAQEDVFVMFASLRMKEKSEVDALPIVCEFADVFPDDISDLPPE</sequence>